<sequence length="75" mass="8104">MWQTTFFASVATLCVLAAVHAMRRKPRDVSALPALSDEGKALLRSGRKIAAIRACRRQCGASLLEANRAIARHAA</sequence>
<dbReference type="AlphaFoldDB" id="A0A0S1B4M6"/>
<gene>
    <name evidence="1" type="ORF">AOT14_36860</name>
</gene>
<evidence type="ECO:0000313" key="2">
    <source>
        <dbReference type="Proteomes" id="UP000061010"/>
    </source>
</evidence>
<dbReference type="OrthoDB" id="3298842at2"/>
<dbReference type="Proteomes" id="UP000061010">
    <property type="component" value="Chromosome"/>
</dbReference>
<proteinExistence type="predicted"/>
<organism evidence="1 2">
    <name type="scientific">Stenotrophomonas acidaminiphila</name>
    <dbReference type="NCBI Taxonomy" id="128780"/>
    <lineage>
        <taxon>Bacteria</taxon>
        <taxon>Pseudomonadati</taxon>
        <taxon>Pseudomonadota</taxon>
        <taxon>Gammaproteobacteria</taxon>
        <taxon>Lysobacterales</taxon>
        <taxon>Lysobacteraceae</taxon>
        <taxon>Stenotrophomonas</taxon>
    </lineage>
</organism>
<name>A0A0S1B4M6_9GAMM</name>
<protein>
    <submittedName>
        <fullName evidence="1">Uncharacterized protein</fullName>
    </submittedName>
</protein>
<dbReference type="EMBL" id="CP012900">
    <property type="protein sequence ID" value="ALJ30016.1"/>
    <property type="molecule type" value="Genomic_DNA"/>
</dbReference>
<dbReference type="PATRIC" id="fig|128780.6.peg.3733"/>
<accession>A0A0S1B4M6</accession>
<reference evidence="1 2" key="1">
    <citation type="journal article" date="2015" name="Genome Announc.">
        <title>Complete Genome Sequencing of Stenotrophomonas acidaminiphila ZAC14D2_NAIMI4_2, a Multidrug-Resistant Strain Isolated from Sediments of a Polluted River in Mexico, Uncovers New Antibiotic Resistance Genes and a Novel Class-II Lasso Peptide Biosynthesis Gene Cluster.</title>
        <authorList>
            <person name="Vinuesa P."/>
            <person name="Ochoa-Sanchez L.E."/>
        </authorList>
    </citation>
    <scope>NUCLEOTIDE SEQUENCE [LARGE SCALE GENOMIC DNA]</scope>
    <source>
        <strain evidence="1 2">ZAC14D2_NAIMI4_2</strain>
    </source>
</reference>
<dbReference type="KEGG" id="sacz:AOT14_36860"/>
<evidence type="ECO:0000313" key="1">
    <source>
        <dbReference type="EMBL" id="ALJ30016.1"/>
    </source>
</evidence>
<keyword evidence="2" id="KW-1185">Reference proteome</keyword>